<keyword evidence="3" id="KW-0812">Transmembrane</keyword>
<proteinExistence type="predicted"/>
<keyword evidence="3" id="KW-1133">Transmembrane helix</keyword>
<reference evidence="4 5" key="1">
    <citation type="submission" date="2022-07" db="EMBL/GenBank/DDBJ databases">
        <title>Genomic and pangenome structural analysis of the polyextremophile Exiguobacterium.</title>
        <authorList>
            <person name="Shen L."/>
        </authorList>
    </citation>
    <scope>NUCLEOTIDE SEQUENCE [LARGE SCALE GENOMIC DNA]</scope>
    <source>
        <strain evidence="4 5">12_1</strain>
    </source>
</reference>
<evidence type="ECO:0000256" key="3">
    <source>
        <dbReference type="SAM" id="Phobius"/>
    </source>
</evidence>
<feature type="region of interest" description="Disordered" evidence="2">
    <location>
        <begin position="41"/>
        <end position="61"/>
    </location>
</feature>
<protein>
    <recommendedName>
        <fullName evidence="6">Gas vesicle protein</fullName>
    </recommendedName>
</protein>
<comment type="caution">
    <text evidence="4">The sequence shown here is derived from an EMBL/GenBank/DDBJ whole genome shotgun (WGS) entry which is preliminary data.</text>
</comment>
<evidence type="ECO:0000313" key="4">
    <source>
        <dbReference type="EMBL" id="MCT4796095.1"/>
    </source>
</evidence>
<name>A0ABT2L2C7_9BACL</name>
<feature type="coiled-coil region" evidence="1">
    <location>
        <begin position="68"/>
        <end position="102"/>
    </location>
</feature>
<evidence type="ECO:0000256" key="2">
    <source>
        <dbReference type="SAM" id="MobiDB-lite"/>
    </source>
</evidence>
<keyword evidence="1" id="KW-0175">Coiled coil</keyword>
<dbReference type="Proteomes" id="UP001206821">
    <property type="component" value="Unassembled WGS sequence"/>
</dbReference>
<evidence type="ECO:0000256" key="1">
    <source>
        <dbReference type="SAM" id="Coils"/>
    </source>
</evidence>
<keyword evidence="3" id="KW-0472">Membrane</keyword>
<dbReference type="RefSeq" id="WP_034809073.1">
    <property type="nucleotide sequence ID" value="NZ_CP073101.1"/>
</dbReference>
<feature type="transmembrane region" description="Helical" evidence="3">
    <location>
        <begin position="6"/>
        <end position="23"/>
    </location>
</feature>
<sequence>MNKNYFWMGMAAGAIIGAGASLLHRETREQQVRQLKGLKSRVKSADTSTQAHSVGLQASPKGSLKDRVMDLKALYEENQDTIQNLVEDVKDLMDALQEARHKNQL</sequence>
<keyword evidence="5" id="KW-1185">Reference proteome</keyword>
<gene>
    <name evidence="4" type="ORF">NQG31_11080</name>
</gene>
<evidence type="ECO:0008006" key="6">
    <source>
        <dbReference type="Google" id="ProtNLM"/>
    </source>
</evidence>
<organism evidence="4 5">
    <name type="scientific">Exiguobacterium alkaliphilum</name>
    <dbReference type="NCBI Taxonomy" id="1428684"/>
    <lineage>
        <taxon>Bacteria</taxon>
        <taxon>Bacillati</taxon>
        <taxon>Bacillota</taxon>
        <taxon>Bacilli</taxon>
        <taxon>Bacillales</taxon>
        <taxon>Bacillales Family XII. Incertae Sedis</taxon>
        <taxon>Exiguobacterium</taxon>
    </lineage>
</organism>
<evidence type="ECO:0000313" key="5">
    <source>
        <dbReference type="Proteomes" id="UP001206821"/>
    </source>
</evidence>
<dbReference type="EMBL" id="JANIEK010000048">
    <property type="protein sequence ID" value="MCT4796095.1"/>
    <property type="molecule type" value="Genomic_DNA"/>
</dbReference>
<accession>A0ABT2L2C7</accession>